<evidence type="ECO:0000256" key="2">
    <source>
        <dbReference type="ARBA" id="ARBA00022475"/>
    </source>
</evidence>
<evidence type="ECO:0000256" key="7">
    <source>
        <dbReference type="ARBA" id="ARBA00022984"/>
    </source>
</evidence>
<sequence length="364" mass="40888">MERKAIFSNFNWILFLSMTLLIVYGTMMILSTVISKDVSPLENKLFVGHLLNITIGMACFFIFSQLDYRFYFHLFIPILIIIIVLLALVPVLGYISHGAVRWIDLGFTSFQPSEITKILFILFLAAFLIKYRFRLPRVIYFLGSILLTGIVMGLVFIQPDLGTSIVSVIIWFGMYYFAGMSLGEFLIILLSSLLMLPGGWFLLKDYQKERILVFLNPQHDPLGSGYAILQSIIAIGSGQFMGLGWGRGTQSKLQFLPERQTDFIFATLSEEMGFVGIFILIALFVILLMSLLQIIKNSEDKYGKLVGVGVFCWFTFQILVNIGMNLGIMPITGIPLPFISYGGSSLLACMIALGIMQSVVKYGK</sequence>
<dbReference type="InterPro" id="IPR011923">
    <property type="entry name" value="RodA/MrdB"/>
</dbReference>
<dbReference type="GO" id="GO:0016757">
    <property type="term" value="F:glycosyltransferase activity"/>
    <property type="evidence" value="ECO:0007669"/>
    <property type="project" value="UniProtKB-KW"/>
</dbReference>
<dbReference type="GO" id="GO:0015648">
    <property type="term" value="F:lipid-linked peptidoglycan transporter activity"/>
    <property type="evidence" value="ECO:0007669"/>
    <property type="project" value="TreeGrafter"/>
</dbReference>
<keyword evidence="4" id="KW-0808">Transferase</keyword>
<evidence type="ECO:0000256" key="5">
    <source>
        <dbReference type="ARBA" id="ARBA00022692"/>
    </source>
</evidence>
<feature type="transmembrane region" description="Helical" evidence="11">
    <location>
        <begin position="272"/>
        <end position="293"/>
    </location>
</feature>
<proteinExistence type="predicted"/>
<feature type="transmembrane region" description="Helical" evidence="11">
    <location>
        <begin position="305"/>
        <end position="326"/>
    </location>
</feature>
<keyword evidence="6" id="KW-0133">Cell shape</keyword>
<dbReference type="InterPro" id="IPR001182">
    <property type="entry name" value="FtsW/RodA"/>
</dbReference>
<organism evidence="12 13">
    <name type="scientific">candidate division CPR3 bacterium GW2011_GWF2_35_18</name>
    <dbReference type="NCBI Taxonomy" id="1618350"/>
    <lineage>
        <taxon>Bacteria</taxon>
        <taxon>Bacteria division CPR3</taxon>
    </lineage>
</organism>
<evidence type="ECO:0000256" key="4">
    <source>
        <dbReference type="ARBA" id="ARBA00022679"/>
    </source>
</evidence>
<feature type="transmembrane region" description="Helical" evidence="11">
    <location>
        <begin position="161"/>
        <end position="178"/>
    </location>
</feature>
<dbReference type="GO" id="GO:0032153">
    <property type="term" value="C:cell division site"/>
    <property type="evidence" value="ECO:0007669"/>
    <property type="project" value="TreeGrafter"/>
</dbReference>
<dbReference type="InterPro" id="IPR018365">
    <property type="entry name" value="Cell_cycle_FtsW-rel_CS"/>
</dbReference>
<evidence type="ECO:0000313" key="12">
    <source>
        <dbReference type="EMBL" id="KKP70263.1"/>
    </source>
</evidence>
<accession>A0A0G0BLF9</accession>
<dbReference type="PATRIC" id="fig|1618350.3.peg.180"/>
<keyword evidence="9 11" id="KW-0472">Membrane</keyword>
<keyword evidence="5 11" id="KW-0812">Transmembrane</keyword>
<evidence type="ECO:0000256" key="6">
    <source>
        <dbReference type="ARBA" id="ARBA00022960"/>
    </source>
</evidence>
<keyword evidence="8 11" id="KW-1133">Transmembrane helix</keyword>
<evidence type="ECO:0000256" key="8">
    <source>
        <dbReference type="ARBA" id="ARBA00022989"/>
    </source>
</evidence>
<keyword evidence="10" id="KW-0961">Cell wall biogenesis/degradation</keyword>
<protein>
    <submittedName>
        <fullName evidence="12">Rod shape-determining protein RodA</fullName>
    </submittedName>
</protein>
<feature type="transmembrane region" description="Helical" evidence="11">
    <location>
        <begin position="70"/>
        <end position="95"/>
    </location>
</feature>
<dbReference type="GO" id="GO:0008360">
    <property type="term" value="P:regulation of cell shape"/>
    <property type="evidence" value="ECO:0007669"/>
    <property type="project" value="UniProtKB-KW"/>
</dbReference>
<dbReference type="GO" id="GO:0051301">
    <property type="term" value="P:cell division"/>
    <property type="evidence" value="ECO:0007669"/>
    <property type="project" value="InterPro"/>
</dbReference>
<dbReference type="PANTHER" id="PTHR30474">
    <property type="entry name" value="CELL CYCLE PROTEIN"/>
    <property type="match status" value="1"/>
</dbReference>
<keyword evidence="2" id="KW-1003">Cell membrane</keyword>
<gene>
    <name evidence="12" type="ORF">UR67_C0001G0172</name>
</gene>
<dbReference type="STRING" id="1618350.UR67_C0001G0172"/>
<dbReference type="PROSITE" id="PS00428">
    <property type="entry name" value="FTSW_RODA_SPOVE"/>
    <property type="match status" value="1"/>
</dbReference>
<evidence type="ECO:0000256" key="10">
    <source>
        <dbReference type="ARBA" id="ARBA00023316"/>
    </source>
</evidence>
<dbReference type="Pfam" id="PF01098">
    <property type="entry name" value="FTSW_RODA_SPOVE"/>
    <property type="match status" value="1"/>
</dbReference>
<evidence type="ECO:0000256" key="3">
    <source>
        <dbReference type="ARBA" id="ARBA00022676"/>
    </source>
</evidence>
<feature type="transmembrane region" description="Helical" evidence="11">
    <location>
        <begin position="12"/>
        <end position="34"/>
    </location>
</feature>
<dbReference type="AlphaFoldDB" id="A0A0G0BLF9"/>
<feature type="transmembrane region" description="Helical" evidence="11">
    <location>
        <begin position="138"/>
        <end position="155"/>
    </location>
</feature>
<dbReference type="NCBIfam" id="TIGR02210">
    <property type="entry name" value="rodA_shape"/>
    <property type="match status" value="1"/>
</dbReference>
<dbReference type="PANTHER" id="PTHR30474:SF1">
    <property type="entry name" value="PEPTIDOGLYCAN GLYCOSYLTRANSFERASE MRDB"/>
    <property type="match status" value="1"/>
</dbReference>
<evidence type="ECO:0000256" key="11">
    <source>
        <dbReference type="SAM" id="Phobius"/>
    </source>
</evidence>
<name>A0A0G0BLF9_UNCC3</name>
<feature type="transmembrane region" description="Helical" evidence="11">
    <location>
        <begin position="338"/>
        <end position="360"/>
    </location>
</feature>
<dbReference type="Proteomes" id="UP000034581">
    <property type="component" value="Unassembled WGS sequence"/>
</dbReference>
<evidence type="ECO:0000256" key="1">
    <source>
        <dbReference type="ARBA" id="ARBA00004141"/>
    </source>
</evidence>
<keyword evidence="3" id="KW-0328">Glycosyltransferase</keyword>
<dbReference type="EMBL" id="LBQB01000001">
    <property type="protein sequence ID" value="KKP70263.1"/>
    <property type="molecule type" value="Genomic_DNA"/>
</dbReference>
<dbReference type="GO" id="GO:0009252">
    <property type="term" value="P:peptidoglycan biosynthetic process"/>
    <property type="evidence" value="ECO:0007669"/>
    <property type="project" value="UniProtKB-KW"/>
</dbReference>
<keyword evidence="7" id="KW-0573">Peptidoglycan synthesis</keyword>
<feature type="transmembrane region" description="Helical" evidence="11">
    <location>
        <begin position="115"/>
        <end position="131"/>
    </location>
</feature>
<dbReference type="GO" id="GO:0005886">
    <property type="term" value="C:plasma membrane"/>
    <property type="evidence" value="ECO:0007669"/>
    <property type="project" value="TreeGrafter"/>
</dbReference>
<comment type="subcellular location">
    <subcellularLocation>
        <location evidence="1">Membrane</location>
        <topology evidence="1">Multi-pass membrane protein</topology>
    </subcellularLocation>
</comment>
<feature type="transmembrane region" description="Helical" evidence="11">
    <location>
        <begin position="46"/>
        <end position="63"/>
    </location>
</feature>
<evidence type="ECO:0000313" key="13">
    <source>
        <dbReference type="Proteomes" id="UP000034581"/>
    </source>
</evidence>
<feature type="transmembrane region" description="Helical" evidence="11">
    <location>
        <begin position="185"/>
        <end position="203"/>
    </location>
</feature>
<reference evidence="12 13" key="1">
    <citation type="journal article" date="2015" name="Nature">
        <title>rRNA introns, odd ribosomes, and small enigmatic genomes across a large radiation of phyla.</title>
        <authorList>
            <person name="Brown C.T."/>
            <person name="Hug L.A."/>
            <person name="Thomas B.C."/>
            <person name="Sharon I."/>
            <person name="Castelle C.J."/>
            <person name="Singh A."/>
            <person name="Wilkins M.J."/>
            <person name="Williams K.H."/>
            <person name="Banfield J.F."/>
        </authorList>
    </citation>
    <scope>NUCLEOTIDE SEQUENCE [LARGE SCALE GENOMIC DNA]</scope>
</reference>
<dbReference type="GO" id="GO:0071555">
    <property type="term" value="P:cell wall organization"/>
    <property type="evidence" value="ECO:0007669"/>
    <property type="project" value="UniProtKB-KW"/>
</dbReference>
<comment type="caution">
    <text evidence="12">The sequence shown here is derived from an EMBL/GenBank/DDBJ whole genome shotgun (WGS) entry which is preliminary data.</text>
</comment>
<evidence type="ECO:0000256" key="9">
    <source>
        <dbReference type="ARBA" id="ARBA00023136"/>
    </source>
</evidence>